<dbReference type="EMBL" id="CM023491">
    <property type="protein sequence ID" value="KAH6941962.1"/>
    <property type="molecule type" value="Genomic_DNA"/>
</dbReference>
<evidence type="ECO:0000313" key="2">
    <source>
        <dbReference type="Proteomes" id="UP000821845"/>
    </source>
</evidence>
<dbReference type="Proteomes" id="UP000821845">
    <property type="component" value="Chromosome 11"/>
</dbReference>
<accession>A0ACB7T982</accession>
<gene>
    <name evidence="1" type="ORF">HPB50_025682</name>
</gene>
<organism evidence="1 2">
    <name type="scientific">Hyalomma asiaticum</name>
    <name type="common">Tick</name>
    <dbReference type="NCBI Taxonomy" id="266040"/>
    <lineage>
        <taxon>Eukaryota</taxon>
        <taxon>Metazoa</taxon>
        <taxon>Ecdysozoa</taxon>
        <taxon>Arthropoda</taxon>
        <taxon>Chelicerata</taxon>
        <taxon>Arachnida</taxon>
        <taxon>Acari</taxon>
        <taxon>Parasitiformes</taxon>
        <taxon>Ixodida</taxon>
        <taxon>Ixodoidea</taxon>
        <taxon>Ixodidae</taxon>
        <taxon>Hyalomminae</taxon>
        <taxon>Hyalomma</taxon>
    </lineage>
</organism>
<protein>
    <submittedName>
        <fullName evidence="1">Uncharacterized protein</fullName>
    </submittedName>
</protein>
<reference evidence="1" key="1">
    <citation type="submission" date="2020-05" db="EMBL/GenBank/DDBJ databases">
        <title>Large-scale comparative analyses of tick genomes elucidate their genetic diversity and vector capacities.</title>
        <authorList>
            <person name="Jia N."/>
            <person name="Wang J."/>
            <person name="Shi W."/>
            <person name="Du L."/>
            <person name="Sun Y."/>
            <person name="Zhan W."/>
            <person name="Jiang J."/>
            <person name="Wang Q."/>
            <person name="Zhang B."/>
            <person name="Ji P."/>
            <person name="Sakyi L.B."/>
            <person name="Cui X."/>
            <person name="Yuan T."/>
            <person name="Jiang B."/>
            <person name="Yang W."/>
            <person name="Lam T.T.-Y."/>
            <person name="Chang Q."/>
            <person name="Ding S."/>
            <person name="Wang X."/>
            <person name="Zhu J."/>
            <person name="Ruan X."/>
            <person name="Zhao L."/>
            <person name="Wei J."/>
            <person name="Que T."/>
            <person name="Du C."/>
            <person name="Cheng J."/>
            <person name="Dai P."/>
            <person name="Han X."/>
            <person name="Huang E."/>
            <person name="Gao Y."/>
            <person name="Liu J."/>
            <person name="Shao H."/>
            <person name="Ye R."/>
            <person name="Li L."/>
            <person name="Wei W."/>
            <person name="Wang X."/>
            <person name="Wang C."/>
            <person name="Yang T."/>
            <person name="Huo Q."/>
            <person name="Li W."/>
            <person name="Guo W."/>
            <person name="Chen H."/>
            <person name="Zhou L."/>
            <person name="Ni X."/>
            <person name="Tian J."/>
            <person name="Zhou Y."/>
            <person name="Sheng Y."/>
            <person name="Liu T."/>
            <person name="Pan Y."/>
            <person name="Xia L."/>
            <person name="Li J."/>
            <person name="Zhao F."/>
            <person name="Cao W."/>
        </authorList>
    </citation>
    <scope>NUCLEOTIDE SEQUENCE</scope>
    <source>
        <strain evidence="1">Hyas-2018</strain>
    </source>
</reference>
<evidence type="ECO:0000313" key="1">
    <source>
        <dbReference type="EMBL" id="KAH6941962.1"/>
    </source>
</evidence>
<name>A0ACB7T982_HYAAI</name>
<proteinExistence type="predicted"/>
<sequence>MAPRRLAVPRAARFFFSLDRGDQSPEYDAAGKMAVSMRSVAGDGLVADAVTLTAFASCVEPRPRGSRAVRWLPCLDRRLDAVVDGVKPKTPVLRSRRHRSALQNVSGCSWELRFVLAACWSRALCFGTPQKGIAPGRYRRCGYVLRFLGETRRRSVVREE</sequence>
<keyword evidence="2" id="KW-1185">Reference proteome</keyword>
<comment type="caution">
    <text evidence="1">The sequence shown here is derived from an EMBL/GenBank/DDBJ whole genome shotgun (WGS) entry which is preliminary data.</text>
</comment>